<dbReference type="InterPro" id="IPR016032">
    <property type="entry name" value="Sig_transdc_resp-reg_C-effctor"/>
</dbReference>
<keyword evidence="8" id="KW-0472">Membrane</keyword>
<feature type="transmembrane region" description="Helical" evidence="8">
    <location>
        <begin position="335"/>
        <end position="354"/>
    </location>
</feature>
<dbReference type="PROSITE" id="PS50005">
    <property type="entry name" value="TPR"/>
    <property type="match status" value="3"/>
</dbReference>
<dbReference type="Proteomes" id="UP001153642">
    <property type="component" value="Unassembled WGS sequence"/>
</dbReference>
<evidence type="ECO:0000313" key="10">
    <source>
        <dbReference type="EMBL" id="MDG3586291.1"/>
    </source>
</evidence>
<feature type="repeat" description="TPR" evidence="6">
    <location>
        <begin position="180"/>
        <end position="213"/>
    </location>
</feature>
<keyword evidence="8" id="KW-0812">Transmembrane</keyword>
<dbReference type="InterPro" id="IPR000792">
    <property type="entry name" value="Tscrpt_reg_LuxR_C"/>
</dbReference>
<evidence type="ECO:0000256" key="4">
    <source>
        <dbReference type="ARBA" id="ARBA00022803"/>
    </source>
</evidence>
<feature type="domain" description="HTH luxR-type" evidence="9">
    <location>
        <begin position="490"/>
        <end position="517"/>
    </location>
</feature>
<accession>A0ABT6FSP9</accession>
<evidence type="ECO:0000313" key="11">
    <source>
        <dbReference type="Proteomes" id="UP001153642"/>
    </source>
</evidence>
<dbReference type="InterPro" id="IPR036388">
    <property type="entry name" value="WH-like_DNA-bd_sf"/>
</dbReference>
<dbReference type="SUPFAM" id="SSF48452">
    <property type="entry name" value="TPR-like"/>
    <property type="match status" value="1"/>
</dbReference>
<evidence type="ECO:0000259" key="9">
    <source>
        <dbReference type="PROSITE" id="PS00622"/>
    </source>
</evidence>
<dbReference type="PANTHER" id="PTHR46630:SF1">
    <property type="entry name" value="TETRATRICOPEPTIDE REPEAT PROTEIN 29"/>
    <property type="match status" value="1"/>
</dbReference>
<sequence length="533" mass="62173">MKNINYIEKTLFFILFIPATLLNAQHLTTDSLLSKQVNSRYLELKHALESARASENDSLIANSYLQFAHFYKKTGAINEALANYQQAEKYKPHIKDTALVDLYLQMGKIHFSVKHYQTASKQFLKALQLSKTIEYIKGRAMANGYVGSCFEKLSNYKDALKYQKTSLELFEQIEDSLGLALVNENIGSIYEDKEQYKVAYQYFKRALDYMERQDGQFDRKLNIINNMGDVNRKKENYKEALMYTLKAKNLAEKSHNYHQLESAYKDLSKTYGLLNDFEQAYINLGISDSINETIIRLQNVQQINALQALYDANSKEAKIDLLTKENEVNKAQERLMLIFIIALLGLIFGVYVYLKKRKQHELNIEKYKQQALEANLEKKKLIEENLQREIELKTSSLSKYSLNLAQKNRTLSQVAHTLTNIKGRKKIDVDAKLNEIVLVINEDLSEKQEWNQFMDYFEQIHPSFFKNLRYRTEEELSITELRLCMLLRLGLSSKEIASILRVTPDSIRVARYRLRKKLSINQGDKLTRFLQQL</sequence>
<keyword evidence="3" id="KW-0677">Repeat</keyword>
<dbReference type="InterPro" id="IPR019734">
    <property type="entry name" value="TPR_rpt"/>
</dbReference>
<evidence type="ECO:0000256" key="1">
    <source>
        <dbReference type="ARBA" id="ARBA00004496"/>
    </source>
</evidence>
<dbReference type="SUPFAM" id="SSF46894">
    <property type="entry name" value="C-terminal effector domain of the bipartite response regulators"/>
    <property type="match status" value="1"/>
</dbReference>
<protein>
    <submittedName>
        <fullName evidence="10">Tetratricopeptide repeat protein</fullName>
    </submittedName>
</protein>
<dbReference type="SMART" id="SM00028">
    <property type="entry name" value="TPR"/>
    <property type="match status" value="5"/>
</dbReference>
<feature type="repeat" description="TPR" evidence="6">
    <location>
        <begin position="100"/>
        <end position="133"/>
    </location>
</feature>
<keyword evidence="11" id="KW-1185">Reference proteome</keyword>
<dbReference type="Pfam" id="PF13424">
    <property type="entry name" value="TPR_12"/>
    <property type="match status" value="2"/>
</dbReference>
<dbReference type="InterPro" id="IPR051476">
    <property type="entry name" value="Bac_ResReg_Asp_Phosphatase"/>
</dbReference>
<reference evidence="10" key="1">
    <citation type="submission" date="2022-11" db="EMBL/GenBank/DDBJ databases">
        <title>High-quality draft genome sequence of Galbibacter sp. strain CMA-7.</title>
        <authorList>
            <person name="Wei L."/>
            <person name="Dong C."/>
            <person name="Shao Z."/>
        </authorList>
    </citation>
    <scope>NUCLEOTIDE SEQUENCE</scope>
    <source>
        <strain evidence="10">CMA-7</strain>
    </source>
</reference>
<feature type="coiled-coil region" evidence="7">
    <location>
        <begin position="314"/>
        <end position="389"/>
    </location>
</feature>
<evidence type="ECO:0000256" key="3">
    <source>
        <dbReference type="ARBA" id="ARBA00022737"/>
    </source>
</evidence>
<evidence type="ECO:0000256" key="7">
    <source>
        <dbReference type="SAM" id="Coils"/>
    </source>
</evidence>
<evidence type="ECO:0000256" key="8">
    <source>
        <dbReference type="SAM" id="Phobius"/>
    </source>
</evidence>
<organism evidence="10 11">
    <name type="scientific">Galbibacter pacificus</name>
    <dbReference type="NCBI Taxonomy" id="2996052"/>
    <lineage>
        <taxon>Bacteria</taxon>
        <taxon>Pseudomonadati</taxon>
        <taxon>Bacteroidota</taxon>
        <taxon>Flavobacteriia</taxon>
        <taxon>Flavobacteriales</taxon>
        <taxon>Flavobacteriaceae</taxon>
        <taxon>Galbibacter</taxon>
    </lineage>
</organism>
<name>A0ABT6FSP9_9FLAO</name>
<dbReference type="PANTHER" id="PTHR46630">
    <property type="entry name" value="TETRATRICOPEPTIDE REPEAT PROTEIN 29"/>
    <property type="match status" value="1"/>
</dbReference>
<evidence type="ECO:0000256" key="2">
    <source>
        <dbReference type="ARBA" id="ARBA00022490"/>
    </source>
</evidence>
<dbReference type="EMBL" id="JAPMUA010000003">
    <property type="protein sequence ID" value="MDG3586291.1"/>
    <property type="molecule type" value="Genomic_DNA"/>
</dbReference>
<gene>
    <name evidence="10" type="ORF">OSR52_10450</name>
</gene>
<comment type="similarity">
    <text evidence="5">Belongs to the Rap family.</text>
</comment>
<keyword evidence="8" id="KW-1133">Transmembrane helix</keyword>
<keyword evidence="7" id="KW-0175">Coiled coil</keyword>
<keyword evidence="4 6" id="KW-0802">TPR repeat</keyword>
<dbReference type="Gene3D" id="1.10.10.10">
    <property type="entry name" value="Winged helix-like DNA-binding domain superfamily/Winged helix DNA-binding domain"/>
    <property type="match status" value="1"/>
</dbReference>
<keyword evidence="2" id="KW-0963">Cytoplasm</keyword>
<evidence type="ECO:0000256" key="6">
    <source>
        <dbReference type="PROSITE-ProRule" id="PRU00339"/>
    </source>
</evidence>
<comment type="subcellular location">
    <subcellularLocation>
        <location evidence="1">Cytoplasm</location>
    </subcellularLocation>
</comment>
<dbReference type="SMART" id="SM00421">
    <property type="entry name" value="HTH_LUXR"/>
    <property type="match status" value="1"/>
</dbReference>
<dbReference type="Gene3D" id="1.25.40.10">
    <property type="entry name" value="Tetratricopeptide repeat domain"/>
    <property type="match status" value="1"/>
</dbReference>
<dbReference type="InterPro" id="IPR011990">
    <property type="entry name" value="TPR-like_helical_dom_sf"/>
</dbReference>
<evidence type="ECO:0000256" key="5">
    <source>
        <dbReference type="ARBA" id="ARBA00038253"/>
    </source>
</evidence>
<dbReference type="Pfam" id="PF13181">
    <property type="entry name" value="TPR_8"/>
    <property type="match status" value="2"/>
</dbReference>
<feature type="repeat" description="TPR" evidence="6">
    <location>
        <begin position="61"/>
        <end position="94"/>
    </location>
</feature>
<proteinExistence type="inferred from homology"/>
<comment type="caution">
    <text evidence="10">The sequence shown here is derived from an EMBL/GenBank/DDBJ whole genome shotgun (WGS) entry which is preliminary data.</text>
</comment>
<dbReference type="RefSeq" id="WP_277899803.1">
    <property type="nucleotide sequence ID" value="NZ_JAPMUA010000003.1"/>
</dbReference>
<dbReference type="PROSITE" id="PS00622">
    <property type="entry name" value="HTH_LUXR_1"/>
    <property type="match status" value="1"/>
</dbReference>